<keyword evidence="6" id="KW-0539">Nucleus</keyword>
<dbReference type="InterPro" id="IPR036236">
    <property type="entry name" value="Znf_C2H2_sf"/>
</dbReference>
<dbReference type="AlphaFoldDB" id="A0A914E8T4"/>
<dbReference type="PANTHER" id="PTHR45986">
    <property type="entry name" value="ZINC FINGER MATRIN-TYPE PROTEIN 2"/>
    <property type="match status" value="1"/>
</dbReference>
<keyword evidence="5" id="KW-0238">DNA-binding</keyword>
<comment type="subcellular location">
    <subcellularLocation>
        <location evidence="1">Nucleus</location>
    </subcellularLocation>
</comment>
<dbReference type="InterPro" id="IPR003604">
    <property type="entry name" value="Matrin/U1-like-C_Znf_C2H2"/>
</dbReference>
<evidence type="ECO:0000256" key="5">
    <source>
        <dbReference type="ARBA" id="ARBA00023125"/>
    </source>
</evidence>
<dbReference type="Proteomes" id="UP000887540">
    <property type="component" value="Unplaced"/>
</dbReference>
<evidence type="ECO:0000313" key="10">
    <source>
        <dbReference type="WBParaSite" id="ACRNAN_scaffold6341.g25856.t1"/>
    </source>
</evidence>
<evidence type="ECO:0000256" key="4">
    <source>
        <dbReference type="ARBA" id="ARBA00022833"/>
    </source>
</evidence>
<name>A0A914E8T4_9BILA</name>
<dbReference type="WBParaSite" id="ACRNAN_scaffold6341.g25856.t1">
    <property type="protein sequence ID" value="ACRNAN_scaffold6341.g25856.t1"/>
    <property type="gene ID" value="ACRNAN_scaffold6341.g25856"/>
</dbReference>
<dbReference type="GO" id="GO:0000398">
    <property type="term" value="P:mRNA splicing, via spliceosome"/>
    <property type="evidence" value="ECO:0007669"/>
    <property type="project" value="InterPro"/>
</dbReference>
<keyword evidence="9" id="KW-1185">Reference proteome</keyword>
<dbReference type="GO" id="GO:0008270">
    <property type="term" value="F:zinc ion binding"/>
    <property type="evidence" value="ECO:0007669"/>
    <property type="project" value="UniProtKB-KW"/>
</dbReference>
<dbReference type="PANTHER" id="PTHR45986:SF1">
    <property type="entry name" value="ZINC FINGER MATRIN-TYPE PROTEIN 2"/>
    <property type="match status" value="1"/>
</dbReference>
<protein>
    <submittedName>
        <fullName evidence="10">U1-type domain-containing protein</fullName>
    </submittedName>
</protein>
<dbReference type="GO" id="GO:0005681">
    <property type="term" value="C:spliceosomal complex"/>
    <property type="evidence" value="ECO:0007669"/>
    <property type="project" value="InterPro"/>
</dbReference>
<evidence type="ECO:0000256" key="6">
    <source>
        <dbReference type="ARBA" id="ARBA00023242"/>
    </source>
</evidence>
<dbReference type="FunFam" id="3.30.160.60:FF:000282">
    <property type="entry name" value="Zinc finger, matrin-type 2"/>
    <property type="match status" value="1"/>
</dbReference>
<dbReference type="SMART" id="SM00451">
    <property type="entry name" value="ZnF_U1"/>
    <property type="match status" value="1"/>
</dbReference>
<dbReference type="Pfam" id="PF12171">
    <property type="entry name" value="zf-C2H2_jaz"/>
    <property type="match status" value="1"/>
</dbReference>
<keyword evidence="3" id="KW-0863">Zinc-finger</keyword>
<evidence type="ECO:0000313" key="9">
    <source>
        <dbReference type="Proteomes" id="UP000887540"/>
    </source>
</evidence>
<evidence type="ECO:0000256" key="1">
    <source>
        <dbReference type="ARBA" id="ARBA00004123"/>
    </source>
</evidence>
<sequence length="149" mass="17243">MLKPRDYKVDLQSKVGKQVVINKTTPAPESGGFYCDVCDCVVKDSINFLDHINGKNHQRNMGMSMKVKKSTVDDIRERFKFKKIEGEQKKKEYDLEERIKDLKEEEAKLADLRRQKREQARKRPAEDLIDDDIASMMGFGGFNSSKKPN</sequence>
<keyword evidence="7" id="KW-0175">Coiled coil</keyword>
<feature type="domain" description="U1-type" evidence="8">
    <location>
        <begin position="30"/>
        <end position="64"/>
    </location>
</feature>
<dbReference type="InterPro" id="IPR022755">
    <property type="entry name" value="Znf_C2H2_jaz"/>
</dbReference>
<dbReference type="SUPFAM" id="SSF57667">
    <property type="entry name" value="beta-beta-alpha zinc fingers"/>
    <property type="match status" value="1"/>
</dbReference>
<proteinExistence type="predicted"/>
<dbReference type="Gene3D" id="3.30.160.60">
    <property type="entry name" value="Classic Zinc Finger"/>
    <property type="match status" value="1"/>
</dbReference>
<accession>A0A914E8T4</accession>
<dbReference type="InterPro" id="IPR040107">
    <property type="entry name" value="Snu23"/>
</dbReference>
<dbReference type="GO" id="GO:0003677">
    <property type="term" value="F:DNA binding"/>
    <property type="evidence" value="ECO:0007669"/>
    <property type="project" value="UniProtKB-KW"/>
</dbReference>
<evidence type="ECO:0000256" key="3">
    <source>
        <dbReference type="ARBA" id="ARBA00022771"/>
    </source>
</evidence>
<keyword evidence="4" id="KW-0862">Zinc</keyword>
<dbReference type="GO" id="GO:0046540">
    <property type="term" value="C:U4/U6 x U5 tri-snRNP complex"/>
    <property type="evidence" value="ECO:0007669"/>
    <property type="project" value="TreeGrafter"/>
</dbReference>
<reference evidence="10" key="1">
    <citation type="submission" date="2022-11" db="UniProtKB">
        <authorList>
            <consortium name="WormBaseParasite"/>
        </authorList>
    </citation>
    <scope>IDENTIFICATION</scope>
</reference>
<evidence type="ECO:0000256" key="7">
    <source>
        <dbReference type="SAM" id="Coils"/>
    </source>
</evidence>
<evidence type="ECO:0000256" key="2">
    <source>
        <dbReference type="ARBA" id="ARBA00022723"/>
    </source>
</evidence>
<keyword evidence="2" id="KW-0479">Metal-binding</keyword>
<evidence type="ECO:0000259" key="8">
    <source>
        <dbReference type="SMART" id="SM00451"/>
    </source>
</evidence>
<feature type="coiled-coil region" evidence="7">
    <location>
        <begin position="95"/>
        <end position="122"/>
    </location>
</feature>
<organism evidence="9 10">
    <name type="scientific">Acrobeloides nanus</name>
    <dbReference type="NCBI Taxonomy" id="290746"/>
    <lineage>
        <taxon>Eukaryota</taxon>
        <taxon>Metazoa</taxon>
        <taxon>Ecdysozoa</taxon>
        <taxon>Nematoda</taxon>
        <taxon>Chromadorea</taxon>
        <taxon>Rhabditida</taxon>
        <taxon>Tylenchina</taxon>
        <taxon>Cephalobomorpha</taxon>
        <taxon>Cephaloboidea</taxon>
        <taxon>Cephalobidae</taxon>
        <taxon>Acrobeloides</taxon>
    </lineage>
</organism>